<name>A0ABP3CXY7_9FIRM</name>
<dbReference type="RefSeq" id="WP_304987508.1">
    <property type="nucleotide sequence ID" value="NZ_BAAACR010000017.1"/>
</dbReference>
<dbReference type="Proteomes" id="UP001500399">
    <property type="component" value="Unassembled WGS sequence"/>
</dbReference>
<organism evidence="1 2">
    <name type="scientific">Selenomonas dianae</name>
    <dbReference type="NCBI Taxonomy" id="135079"/>
    <lineage>
        <taxon>Bacteria</taxon>
        <taxon>Bacillati</taxon>
        <taxon>Bacillota</taxon>
        <taxon>Negativicutes</taxon>
        <taxon>Selenomonadales</taxon>
        <taxon>Selenomonadaceae</taxon>
        <taxon>Selenomonas</taxon>
    </lineage>
</organism>
<dbReference type="InterPro" id="IPR019650">
    <property type="entry name" value="DUF2513"/>
</dbReference>
<protein>
    <recommendedName>
        <fullName evidence="3">DUF2513 domain-containing protein</fullName>
    </recommendedName>
</protein>
<sequence length="122" mass="13963">MKRDLDLIRSILLRIEEADTYQRNLTNESFYDLCDDENLLSLHLELLSETGYIEVTDVMYIGVIKDFMIRRLTVNGYDYLDSVRSDRVWTNTKKHLADVGGGASLEIVKELAIHIAKGLLGL</sequence>
<comment type="caution">
    <text evidence="1">The sequence shown here is derived from an EMBL/GenBank/DDBJ whole genome shotgun (WGS) entry which is preliminary data.</text>
</comment>
<evidence type="ECO:0000313" key="1">
    <source>
        <dbReference type="EMBL" id="GAA0218109.1"/>
    </source>
</evidence>
<evidence type="ECO:0008006" key="3">
    <source>
        <dbReference type="Google" id="ProtNLM"/>
    </source>
</evidence>
<evidence type="ECO:0000313" key="2">
    <source>
        <dbReference type="Proteomes" id="UP001500399"/>
    </source>
</evidence>
<dbReference type="EMBL" id="BAAACR010000017">
    <property type="protein sequence ID" value="GAA0218109.1"/>
    <property type="molecule type" value="Genomic_DNA"/>
</dbReference>
<accession>A0ABP3CXY7</accession>
<proteinExistence type="predicted"/>
<gene>
    <name evidence="1" type="ORF">GCM10008919_21590</name>
</gene>
<reference evidence="2" key="1">
    <citation type="journal article" date="2019" name="Int. J. Syst. Evol. Microbiol.">
        <title>The Global Catalogue of Microorganisms (GCM) 10K type strain sequencing project: providing services to taxonomists for standard genome sequencing and annotation.</title>
        <authorList>
            <consortium name="The Broad Institute Genomics Platform"/>
            <consortium name="The Broad Institute Genome Sequencing Center for Infectious Disease"/>
            <person name="Wu L."/>
            <person name="Ma J."/>
        </authorList>
    </citation>
    <scope>NUCLEOTIDE SEQUENCE [LARGE SCALE GENOMIC DNA]</scope>
    <source>
        <strain evidence="2">JCM 8542</strain>
    </source>
</reference>
<dbReference type="Pfam" id="PF10711">
    <property type="entry name" value="DUF2513"/>
    <property type="match status" value="1"/>
</dbReference>
<keyword evidence="2" id="KW-1185">Reference proteome</keyword>